<dbReference type="EMBL" id="FXUF01000018">
    <property type="protein sequence ID" value="SMP69216.1"/>
    <property type="molecule type" value="Genomic_DNA"/>
</dbReference>
<dbReference type="Gene3D" id="3.30.465.10">
    <property type="match status" value="1"/>
</dbReference>
<dbReference type="Gene3D" id="3.30.70.2740">
    <property type="match status" value="1"/>
</dbReference>
<sequence>MKNREAVIEKMKSITGPDWVLTELEQTLGYLYDETEPLLRPQADETCLVVKPGTPEEIAAIMTYATESSVPVFPRGGGTGLCGAAIPTLPGIVLSLERLNKIVELDEDNLMITVEAGVTLEQLNAFLSKENDLFFPVHPGDEGAQVGGMAVENAGGVGAVKHGIMRNHIKGMEVVLPTGEVVMMGGKLLKNNMGYDLLHLMIGSEGTLGVVTKVILRLYPRLAYKGTLLISFETRQAAAKSVSQILKQGMVPLAMEYIDRSASQEAADHLGLTWPAEKGSVDLMLILEESTEDDLFDNTEKIVDICDANGAVDSLIAETGKEQKVILDIRSNVYTSFKEKAADAIDMAVPPAHFPAFLDELMQVVDQYGTQSPTVGHIGDGNIHNIILMVDGKLPDYFEEMRQAMYEVAIRFGGTVSAEHGTGRTRKAFMSLQFSPREIQIMQLVKRAFDPAMILNPGVFFDEPNGTENGLTGIH</sequence>
<dbReference type="GO" id="GO:0071949">
    <property type="term" value="F:FAD binding"/>
    <property type="evidence" value="ECO:0007669"/>
    <property type="project" value="InterPro"/>
</dbReference>
<evidence type="ECO:0000313" key="7">
    <source>
        <dbReference type="Proteomes" id="UP001158066"/>
    </source>
</evidence>
<dbReference type="InterPro" id="IPR036318">
    <property type="entry name" value="FAD-bd_PCMH-like_sf"/>
</dbReference>
<evidence type="ECO:0000256" key="3">
    <source>
        <dbReference type="ARBA" id="ARBA00022827"/>
    </source>
</evidence>
<dbReference type="AlphaFoldDB" id="A0AA46AKB6"/>
<dbReference type="InterPro" id="IPR016166">
    <property type="entry name" value="FAD-bd_PCMH"/>
</dbReference>
<comment type="cofactor">
    <cofactor evidence="1">
        <name>FAD</name>
        <dbReference type="ChEBI" id="CHEBI:57692"/>
    </cofactor>
</comment>
<name>A0AA46AKB6_9CLOT</name>
<keyword evidence="4" id="KW-0560">Oxidoreductase</keyword>
<dbReference type="PANTHER" id="PTHR42934:SF2">
    <property type="entry name" value="GLYCOLATE OXIDASE SUBUNIT GLCD"/>
    <property type="match status" value="1"/>
</dbReference>
<dbReference type="RefSeq" id="WP_283410593.1">
    <property type="nucleotide sequence ID" value="NZ_FXUF01000018.1"/>
</dbReference>
<feature type="domain" description="FAD-binding PCMH-type" evidence="5">
    <location>
        <begin position="39"/>
        <end position="221"/>
    </location>
</feature>
<comment type="caution">
    <text evidence="6">The sequence shown here is derived from an EMBL/GenBank/DDBJ whole genome shotgun (WGS) entry which is preliminary data.</text>
</comment>
<evidence type="ECO:0000256" key="1">
    <source>
        <dbReference type="ARBA" id="ARBA00001974"/>
    </source>
</evidence>
<evidence type="ECO:0000259" key="5">
    <source>
        <dbReference type="PROSITE" id="PS51387"/>
    </source>
</evidence>
<evidence type="ECO:0000313" key="6">
    <source>
        <dbReference type="EMBL" id="SMP69216.1"/>
    </source>
</evidence>
<organism evidence="6 7">
    <name type="scientific">Anoxynatronum buryatiense</name>
    <dbReference type="NCBI Taxonomy" id="489973"/>
    <lineage>
        <taxon>Bacteria</taxon>
        <taxon>Bacillati</taxon>
        <taxon>Bacillota</taxon>
        <taxon>Clostridia</taxon>
        <taxon>Eubacteriales</taxon>
        <taxon>Clostridiaceae</taxon>
        <taxon>Anoxynatronum</taxon>
    </lineage>
</organism>
<dbReference type="SUPFAM" id="SSF56176">
    <property type="entry name" value="FAD-binding/transporter-associated domain-like"/>
    <property type="match status" value="1"/>
</dbReference>
<proteinExistence type="predicted"/>
<keyword evidence="7" id="KW-1185">Reference proteome</keyword>
<protein>
    <submittedName>
        <fullName evidence="6">Glycolate oxidase</fullName>
    </submittedName>
</protein>
<keyword evidence="3" id="KW-0274">FAD</keyword>
<dbReference type="InterPro" id="IPR016169">
    <property type="entry name" value="FAD-bd_PCMH_sub2"/>
</dbReference>
<dbReference type="InterPro" id="IPR004113">
    <property type="entry name" value="FAD-bd_oxidored_4_C"/>
</dbReference>
<dbReference type="InterPro" id="IPR016171">
    <property type="entry name" value="Vanillyl_alc_oxidase_C-sub2"/>
</dbReference>
<dbReference type="Gene3D" id="1.10.45.10">
    <property type="entry name" value="Vanillyl-alcohol Oxidase, Chain A, domain 4"/>
    <property type="match status" value="1"/>
</dbReference>
<dbReference type="PROSITE" id="PS51387">
    <property type="entry name" value="FAD_PCMH"/>
    <property type="match status" value="1"/>
</dbReference>
<dbReference type="InterPro" id="IPR006094">
    <property type="entry name" value="Oxid_FAD_bind_N"/>
</dbReference>
<dbReference type="GO" id="GO:0016491">
    <property type="term" value="F:oxidoreductase activity"/>
    <property type="evidence" value="ECO:0007669"/>
    <property type="project" value="UniProtKB-KW"/>
</dbReference>
<dbReference type="InterPro" id="IPR016164">
    <property type="entry name" value="FAD-linked_Oxase-like_C"/>
</dbReference>
<dbReference type="SUPFAM" id="SSF55103">
    <property type="entry name" value="FAD-linked oxidases, C-terminal domain"/>
    <property type="match status" value="1"/>
</dbReference>
<accession>A0AA46AKB6</accession>
<dbReference type="Pfam" id="PF02913">
    <property type="entry name" value="FAD-oxidase_C"/>
    <property type="match status" value="1"/>
</dbReference>
<dbReference type="Pfam" id="PF01565">
    <property type="entry name" value="FAD_binding_4"/>
    <property type="match status" value="1"/>
</dbReference>
<reference evidence="6" key="1">
    <citation type="submission" date="2017-05" db="EMBL/GenBank/DDBJ databases">
        <authorList>
            <person name="Varghese N."/>
            <person name="Submissions S."/>
        </authorList>
    </citation>
    <scope>NUCLEOTIDE SEQUENCE</scope>
    <source>
        <strain evidence="6">Su22</strain>
    </source>
</reference>
<evidence type="ECO:0000256" key="4">
    <source>
        <dbReference type="ARBA" id="ARBA00023002"/>
    </source>
</evidence>
<dbReference type="InterPro" id="IPR051914">
    <property type="entry name" value="FAD-linked_OxidoTrans_Type4"/>
</dbReference>
<keyword evidence="2" id="KW-0285">Flavoprotein</keyword>
<gene>
    <name evidence="6" type="ORF">SAMN06296020_11827</name>
</gene>
<dbReference type="PANTHER" id="PTHR42934">
    <property type="entry name" value="GLYCOLATE OXIDASE SUBUNIT GLCD"/>
    <property type="match status" value="1"/>
</dbReference>
<dbReference type="Proteomes" id="UP001158066">
    <property type="component" value="Unassembled WGS sequence"/>
</dbReference>
<evidence type="ECO:0000256" key="2">
    <source>
        <dbReference type="ARBA" id="ARBA00022630"/>
    </source>
</evidence>